<name>A0ABY3MUY2_9GAMM</name>
<sequence>MSDYSLRFGGISRLYGAHGANVLQQSNFCVIGIGGVGSWVAEALARNGIGNITLIDLDDICTTNINRQIHALTETVGMSKVEVMSGRIKQINPDCQVTVIEDFVTVDNLAELLNPTANQVFDYVIDAIDSVDIKTRIIAFCKRNKLPIITIGGAGGQVDPSQIAITDLSKTYQDPLLAKVKNQLRREFNFPRADIAKANKRKFSVDAVFSTEQLRYPADDNEGEVCLAKPDANNSEGSSTRLDCHSGFGATTHVTATFAFFAVARAIDKLLKKYQK</sequence>
<evidence type="ECO:0000259" key="1">
    <source>
        <dbReference type="Pfam" id="PF00899"/>
    </source>
</evidence>
<evidence type="ECO:0000313" key="2">
    <source>
        <dbReference type="EMBL" id="TYK64902.1"/>
    </source>
</evidence>
<dbReference type="EMBL" id="PJAI02000016">
    <property type="protein sequence ID" value="TYK64902.1"/>
    <property type="molecule type" value="Genomic_DNA"/>
</dbReference>
<gene>
    <name evidence="2" type="primary">tcdA</name>
    <name evidence="2" type="ORF">CWS31_013120</name>
</gene>
<dbReference type="Gene3D" id="3.40.50.720">
    <property type="entry name" value="NAD(P)-binding Rossmann-like Domain"/>
    <property type="match status" value="1"/>
</dbReference>
<protein>
    <submittedName>
        <fullName evidence="2">tRNA cyclic N6-threonylcarbamoyladenosine(37) synthase TcdA</fullName>
    </submittedName>
</protein>
<accession>A0ABY3MUY2</accession>
<dbReference type="SUPFAM" id="SSF69572">
    <property type="entry name" value="Activating enzymes of the ubiquitin-like proteins"/>
    <property type="match status" value="1"/>
</dbReference>
<dbReference type="CDD" id="cd00755">
    <property type="entry name" value="YgdL_like"/>
    <property type="match status" value="1"/>
</dbReference>
<evidence type="ECO:0000313" key="3">
    <source>
        <dbReference type="Proteomes" id="UP000815846"/>
    </source>
</evidence>
<dbReference type="Pfam" id="PF00899">
    <property type="entry name" value="ThiF"/>
    <property type="match status" value="1"/>
</dbReference>
<feature type="domain" description="THIF-type NAD/FAD binding fold" evidence="1">
    <location>
        <begin position="14"/>
        <end position="267"/>
    </location>
</feature>
<dbReference type="Proteomes" id="UP000815846">
    <property type="component" value="Unassembled WGS sequence"/>
</dbReference>
<dbReference type="InterPro" id="IPR035985">
    <property type="entry name" value="Ubiquitin-activating_enz"/>
</dbReference>
<keyword evidence="3" id="KW-1185">Reference proteome</keyword>
<dbReference type="InterPro" id="IPR000594">
    <property type="entry name" value="ThiF_NAD_FAD-bd"/>
</dbReference>
<comment type="caution">
    <text evidence="2">The sequence shown here is derived from an EMBL/GenBank/DDBJ whole genome shotgun (WGS) entry which is preliminary data.</text>
</comment>
<dbReference type="PANTHER" id="PTHR43267:SF1">
    <property type="entry name" value="TRNA THREONYLCARBAMOYLADENOSINE DEHYDRATASE"/>
    <property type="match status" value="1"/>
</dbReference>
<proteinExistence type="predicted"/>
<dbReference type="RefSeq" id="WP_101342737.1">
    <property type="nucleotide sequence ID" value="NZ_PJAI02000016.1"/>
</dbReference>
<reference evidence="2 3" key="1">
    <citation type="submission" date="2019-08" db="EMBL/GenBank/DDBJ databases">
        <title>Microbe sample from Colwellia echini.</title>
        <authorList>
            <person name="Christiansen L."/>
            <person name="Pathiraja D."/>
            <person name="Schultz-Johansen M."/>
            <person name="Choi I.-G."/>
            <person name="Stougaard P."/>
        </authorList>
    </citation>
    <scope>NUCLEOTIDE SEQUENCE [LARGE SCALE GENOMIC DNA]</scope>
    <source>
        <strain evidence="2 3">A3</strain>
    </source>
</reference>
<dbReference type="NCBIfam" id="NF011696">
    <property type="entry name" value="PRK15116.1"/>
    <property type="match status" value="1"/>
</dbReference>
<dbReference type="InterPro" id="IPR045886">
    <property type="entry name" value="ThiF/MoeB/HesA"/>
</dbReference>
<dbReference type="PANTHER" id="PTHR43267">
    <property type="entry name" value="TRNA THREONYLCARBAMOYLADENOSINE DEHYDRATASE"/>
    <property type="match status" value="1"/>
</dbReference>
<organism evidence="2 3">
    <name type="scientific">Colwellia echini</name>
    <dbReference type="NCBI Taxonomy" id="1982103"/>
    <lineage>
        <taxon>Bacteria</taxon>
        <taxon>Pseudomonadati</taxon>
        <taxon>Pseudomonadota</taxon>
        <taxon>Gammaproteobacteria</taxon>
        <taxon>Alteromonadales</taxon>
        <taxon>Colwelliaceae</taxon>
        <taxon>Colwellia</taxon>
    </lineage>
</organism>